<dbReference type="InterPro" id="IPR036866">
    <property type="entry name" value="RibonucZ/Hydroxyglut_hydro"/>
</dbReference>
<keyword evidence="3" id="KW-1185">Reference proteome</keyword>
<accession>A0ABX3YAT1</accession>
<feature type="compositionally biased region" description="Polar residues" evidence="1">
    <location>
        <begin position="61"/>
        <end position="73"/>
    </location>
</feature>
<evidence type="ECO:0000256" key="1">
    <source>
        <dbReference type="SAM" id="MobiDB-lite"/>
    </source>
</evidence>
<reference evidence="2 3" key="1">
    <citation type="submission" date="2016-12" db="EMBL/GenBank/DDBJ databases">
        <title>Genome Mining:The Detection of Biosynthetic Gene Clusters to Aid in the Expression of Curamycin A produced by Streptomyces sp. strain CZA14.</title>
        <authorList>
            <person name="Durrell K.A."/>
            <person name="Kirby B.M."/>
            <person name="Khan W."/>
            <person name="Mthethwa T."/>
            <person name="Le Roes-Hill M."/>
        </authorList>
    </citation>
    <scope>NUCLEOTIDE SEQUENCE [LARGE SCALE GENOMIC DNA]</scope>
    <source>
        <strain evidence="2 3">CZA14</strain>
    </source>
</reference>
<organism evidence="2 3">
    <name type="scientific">Streptomyces pharetrae CZA14</name>
    <dbReference type="NCBI Taxonomy" id="1144883"/>
    <lineage>
        <taxon>Bacteria</taxon>
        <taxon>Bacillati</taxon>
        <taxon>Actinomycetota</taxon>
        <taxon>Actinomycetes</taxon>
        <taxon>Kitasatosporales</taxon>
        <taxon>Streptomycetaceae</taxon>
        <taxon>Streptomyces</taxon>
    </lineage>
</organism>
<comment type="caution">
    <text evidence="2">The sequence shown here is derived from an EMBL/GenBank/DDBJ whole genome shotgun (WGS) entry which is preliminary data.</text>
</comment>
<dbReference type="Proteomes" id="UP000194266">
    <property type="component" value="Unassembled WGS sequence"/>
</dbReference>
<evidence type="ECO:0008006" key="4">
    <source>
        <dbReference type="Google" id="ProtNLM"/>
    </source>
</evidence>
<protein>
    <recommendedName>
        <fullName evidence="4">Metallo-beta-lactamase domain-containing protein</fullName>
    </recommendedName>
</protein>
<gene>
    <name evidence="2" type="ORF">OQI_33240</name>
</gene>
<dbReference type="SUPFAM" id="SSF56281">
    <property type="entry name" value="Metallo-hydrolase/oxidoreductase"/>
    <property type="match status" value="1"/>
</dbReference>
<evidence type="ECO:0000313" key="3">
    <source>
        <dbReference type="Proteomes" id="UP000194266"/>
    </source>
</evidence>
<sequence>MRGIFLTHLHSDHVADRPALFATGPTNIVGRGDDAIQVFGPGDRGALPGMFPHGVRPYPPSSTRSGPHQVSPR</sequence>
<dbReference type="Gene3D" id="3.60.15.10">
    <property type="entry name" value="Ribonuclease Z/Hydroxyacylglutathione hydrolase-like"/>
    <property type="match status" value="1"/>
</dbReference>
<evidence type="ECO:0000313" key="2">
    <source>
        <dbReference type="EMBL" id="OSZ56383.1"/>
    </source>
</evidence>
<name>A0ABX3YAT1_9ACTN</name>
<dbReference type="EMBL" id="MRYD01000303">
    <property type="protein sequence ID" value="OSZ56383.1"/>
    <property type="molecule type" value="Genomic_DNA"/>
</dbReference>
<proteinExistence type="predicted"/>
<feature type="region of interest" description="Disordered" evidence="1">
    <location>
        <begin position="41"/>
        <end position="73"/>
    </location>
</feature>